<evidence type="ECO:0000313" key="2">
    <source>
        <dbReference type="Proteomes" id="UP001501747"/>
    </source>
</evidence>
<proteinExistence type="predicted"/>
<organism evidence="1 2">
    <name type="scientific">Allokutzneria multivorans</name>
    <dbReference type="NCBI Taxonomy" id="1142134"/>
    <lineage>
        <taxon>Bacteria</taxon>
        <taxon>Bacillati</taxon>
        <taxon>Actinomycetota</taxon>
        <taxon>Actinomycetes</taxon>
        <taxon>Pseudonocardiales</taxon>
        <taxon>Pseudonocardiaceae</taxon>
        <taxon>Allokutzneria</taxon>
    </lineage>
</organism>
<evidence type="ECO:0000313" key="1">
    <source>
        <dbReference type="EMBL" id="GAA3996329.1"/>
    </source>
</evidence>
<dbReference type="InterPro" id="IPR029033">
    <property type="entry name" value="His_PPase_superfam"/>
</dbReference>
<dbReference type="CDD" id="cd07067">
    <property type="entry name" value="HP_PGM_like"/>
    <property type="match status" value="1"/>
</dbReference>
<reference evidence="2" key="1">
    <citation type="journal article" date="2019" name="Int. J. Syst. Evol. Microbiol.">
        <title>The Global Catalogue of Microorganisms (GCM) 10K type strain sequencing project: providing services to taxonomists for standard genome sequencing and annotation.</title>
        <authorList>
            <consortium name="The Broad Institute Genomics Platform"/>
            <consortium name="The Broad Institute Genome Sequencing Center for Infectious Disease"/>
            <person name="Wu L."/>
            <person name="Ma J."/>
        </authorList>
    </citation>
    <scope>NUCLEOTIDE SEQUENCE [LARGE SCALE GENOMIC DNA]</scope>
    <source>
        <strain evidence="2">JCM 17342</strain>
    </source>
</reference>
<dbReference type="Pfam" id="PF00300">
    <property type="entry name" value="His_Phos_1"/>
    <property type="match status" value="1"/>
</dbReference>
<gene>
    <name evidence="1" type="ORF">GCM10022247_15360</name>
</gene>
<dbReference type="PROSITE" id="PS00175">
    <property type="entry name" value="PG_MUTASE"/>
    <property type="match status" value="1"/>
</dbReference>
<dbReference type="InterPro" id="IPR013078">
    <property type="entry name" value="His_Pase_superF_clade-1"/>
</dbReference>
<name>A0ABP7REG5_9PSEU</name>
<protein>
    <submittedName>
        <fullName evidence="1">Histidine phosphatase family protein</fullName>
    </submittedName>
</protein>
<dbReference type="Proteomes" id="UP001501747">
    <property type="component" value="Unassembled WGS sequence"/>
</dbReference>
<dbReference type="SMART" id="SM00855">
    <property type="entry name" value="PGAM"/>
    <property type="match status" value="1"/>
</dbReference>
<dbReference type="Gene3D" id="3.40.50.1240">
    <property type="entry name" value="Phosphoglycerate mutase-like"/>
    <property type="match status" value="1"/>
</dbReference>
<dbReference type="SUPFAM" id="SSF53254">
    <property type="entry name" value="Phosphoglycerate mutase-like"/>
    <property type="match status" value="1"/>
</dbReference>
<dbReference type="InterPro" id="IPR050275">
    <property type="entry name" value="PGM_Phosphatase"/>
</dbReference>
<dbReference type="PANTHER" id="PTHR48100">
    <property type="entry name" value="BROAD-SPECIFICITY PHOSPHATASE YOR283W-RELATED"/>
    <property type="match status" value="1"/>
</dbReference>
<keyword evidence="2" id="KW-1185">Reference proteome</keyword>
<accession>A0ABP7REG5</accession>
<dbReference type="PANTHER" id="PTHR48100:SF58">
    <property type="entry name" value="PE-PGRS FAMILY PROTEIN PE_PGRS11"/>
    <property type="match status" value="1"/>
</dbReference>
<dbReference type="EMBL" id="BAABAL010000005">
    <property type="protein sequence ID" value="GAA3996329.1"/>
    <property type="molecule type" value="Genomic_DNA"/>
</dbReference>
<sequence length="206" mass="22373">MSCLRVVLVRHGQTQSNVDLILDTKLPGPPLTGEGRSQALKAGLDLAHEPVIAVYASEAARAQETAAPIADAHELDVVVLPGVHEVQIGELEGRSDQPAVEQYREVYEAWMAGELDRAMPGGGETGRQILDRYVEALDRVRSAHAQGTVVLVSHAGVMRFIAGQLVADLDEVAAGRWYLPNTARVVLEVDHEGWRCLSWPDEQLTA</sequence>
<comment type="caution">
    <text evidence="1">The sequence shown here is derived from an EMBL/GenBank/DDBJ whole genome shotgun (WGS) entry which is preliminary data.</text>
</comment>
<dbReference type="InterPro" id="IPR001345">
    <property type="entry name" value="PG/BPGM_mutase_AS"/>
</dbReference>